<reference evidence="3 4" key="1">
    <citation type="journal article" date="2015" name="Genome Biol. Evol.">
        <title>Comparative Genomics of a Bacterivorous Green Alga Reveals Evolutionary Causalities and Consequences of Phago-Mixotrophic Mode of Nutrition.</title>
        <authorList>
            <person name="Burns J.A."/>
            <person name="Paasch A."/>
            <person name="Narechania A."/>
            <person name="Kim E."/>
        </authorList>
    </citation>
    <scope>NUCLEOTIDE SEQUENCE [LARGE SCALE GENOMIC DNA]</scope>
    <source>
        <strain evidence="3 4">PLY_AMNH</strain>
    </source>
</reference>
<name>A0AAE0BGH6_9CHLO</name>
<protein>
    <recommendedName>
        <fullName evidence="5">Transmembrane protein</fullName>
    </recommendedName>
</protein>
<evidence type="ECO:0008006" key="5">
    <source>
        <dbReference type="Google" id="ProtNLM"/>
    </source>
</evidence>
<gene>
    <name evidence="3" type="ORF">CYMTET_54303</name>
</gene>
<keyword evidence="2" id="KW-1133">Transmembrane helix</keyword>
<evidence type="ECO:0000313" key="4">
    <source>
        <dbReference type="Proteomes" id="UP001190700"/>
    </source>
</evidence>
<evidence type="ECO:0000256" key="2">
    <source>
        <dbReference type="SAM" id="Phobius"/>
    </source>
</evidence>
<keyword evidence="2" id="KW-0812">Transmembrane</keyword>
<keyword evidence="2" id="KW-0472">Membrane</keyword>
<feature type="region of interest" description="Disordered" evidence="1">
    <location>
        <begin position="253"/>
        <end position="287"/>
    </location>
</feature>
<keyword evidence="4" id="KW-1185">Reference proteome</keyword>
<feature type="transmembrane region" description="Helical" evidence="2">
    <location>
        <begin position="38"/>
        <end position="57"/>
    </location>
</feature>
<evidence type="ECO:0000313" key="3">
    <source>
        <dbReference type="EMBL" id="KAK3235500.1"/>
    </source>
</evidence>
<dbReference type="EMBL" id="LGRX02035279">
    <property type="protein sequence ID" value="KAK3235500.1"/>
    <property type="molecule type" value="Genomic_DNA"/>
</dbReference>
<organism evidence="3 4">
    <name type="scientific">Cymbomonas tetramitiformis</name>
    <dbReference type="NCBI Taxonomy" id="36881"/>
    <lineage>
        <taxon>Eukaryota</taxon>
        <taxon>Viridiplantae</taxon>
        <taxon>Chlorophyta</taxon>
        <taxon>Pyramimonadophyceae</taxon>
        <taxon>Pyramimonadales</taxon>
        <taxon>Pyramimonadaceae</taxon>
        <taxon>Cymbomonas</taxon>
    </lineage>
</organism>
<evidence type="ECO:0000256" key="1">
    <source>
        <dbReference type="SAM" id="MobiDB-lite"/>
    </source>
</evidence>
<accession>A0AAE0BGH6</accession>
<proteinExistence type="predicted"/>
<comment type="caution">
    <text evidence="3">The sequence shown here is derived from an EMBL/GenBank/DDBJ whole genome shotgun (WGS) entry which is preliminary data.</text>
</comment>
<dbReference type="AlphaFoldDB" id="A0AAE0BGH6"/>
<feature type="region of interest" description="Disordered" evidence="1">
    <location>
        <begin position="75"/>
        <end position="109"/>
    </location>
</feature>
<dbReference type="Proteomes" id="UP001190700">
    <property type="component" value="Unassembled WGS sequence"/>
</dbReference>
<sequence length="287" mass="32220">MIPVNRKRVVIAPRQRRLQSTKVNQAAARIIPGIRFDVRCVLVSFLILYVGITAMVLNLSPFRAVEDATRKAMSKFQSEHADSDEASEEGASKLSGQVESKSAENFGGDLSSETAELQHTADEILKQMGTSENSTLALERFAELKQKVLATQARYQEAKAALQDNKGGSWMTEKDRKGLAALRSSPVYDLSIDKIFASFDYDSMIKERAHQHQMDQKSNQQRERIMVPHLQEQHKWETSTKGRFHELAEVLAQRKGSKGGRAHSSQISKHTTNKLPHTFRGGSWSLK</sequence>
<feature type="compositionally biased region" description="Polar residues" evidence="1">
    <location>
        <begin position="263"/>
        <end position="275"/>
    </location>
</feature>